<dbReference type="GO" id="GO:0005634">
    <property type="term" value="C:nucleus"/>
    <property type="evidence" value="ECO:0007669"/>
    <property type="project" value="UniProtKB-SubCell"/>
</dbReference>
<dbReference type="InterPro" id="IPR016187">
    <property type="entry name" value="CTDL_fold"/>
</dbReference>
<dbReference type="EMBL" id="GG666487">
    <property type="protein sequence ID" value="EEN64185.1"/>
    <property type="molecule type" value="Genomic_DNA"/>
</dbReference>
<dbReference type="SMART" id="SM00181">
    <property type="entry name" value="EGF"/>
    <property type="match status" value="5"/>
</dbReference>
<reference evidence="17" key="1">
    <citation type="journal article" date="2008" name="Nature">
        <title>The amphioxus genome and the evolution of the chordate karyotype.</title>
        <authorList>
            <consortium name="US DOE Joint Genome Institute (JGI-PGF)"/>
            <person name="Putnam N.H."/>
            <person name="Butts T."/>
            <person name="Ferrier D.E.K."/>
            <person name="Furlong R.F."/>
            <person name="Hellsten U."/>
            <person name="Kawashima T."/>
            <person name="Robinson-Rechavi M."/>
            <person name="Shoguchi E."/>
            <person name="Terry A."/>
            <person name="Yu J.-K."/>
            <person name="Benito-Gutierrez E.L."/>
            <person name="Dubchak I."/>
            <person name="Garcia-Fernandez J."/>
            <person name="Gibson-Brown J.J."/>
            <person name="Grigoriev I.V."/>
            <person name="Horton A.C."/>
            <person name="de Jong P.J."/>
            <person name="Jurka J."/>
            <person name="Kapitonov V.V."/>
            <person name="Kohara Y."/>
            <person name="Kuroki Y."/>
            <person name="Lindquist E."/>
            <person name="Lucas S."/>
            <person name="Osoegawa K."/>
            <person name="Pennacchio L.A."/>
            <person name="Salamov A.A."/>
            <person name="Satou Y."/>
            <person name="Sauka-Spengler T."/>
            <person name="Schmutz J."/>
            <person name="Shin-I T."/>
            <person name="Toyoda A."/>
            <person name="Bronner-Fraser M."/>
            <person name="Fujiyama A."/>
            <person name="Holland L.Z."/>
            <person name="Holland P.W.H."/>
            <person name="Satoh N."/>
            <person name="Rokhsar D.S."/>
        </authorList>
    </citation>
    <scope>NUCLEOTIDE SEQUENCE [LARGE SCALE GENOMIC DNA]</scope>
    <source>
        <strain evidence="17">S238N-H82</strain>
        <tissue evidence="17">Testes</tissue>
    </source>
</reference>
<name>C3Y5D8_BRAFL</name>
<organism>
    <name type="scientific">Branchiostoma floridae</name>
    <name type="common">Florida lancelet</name>
    <name type="synonym">Amphioxus</name>
    <dbReference type="NCBI Taxonomy" id="7739"/>
    <lineage>
        <taxon>Eukaryota</taxon>
        <taxon>Metazoa</taxon>
        <taxon>Chordata</taxon>
        <taxon>Cephalochordata</taxon>
        <taxon>Leptocardii</taxon>
        <taxon>Amphioxiformes</taxon>
        <taxon>Branchiostomatidae</taxon>
        <taxon>Branchiostoma</taxon>
    </lineage>
</organism>
<dbReference type="InterPro" id="IPR001304">
    <property type="entry name" value="C-type_lectin-like"/>
</dbReference>
<feature type="domain" description="EGF-like" evidence="14">
    <location>
        <begin position="1130"/>
        <end position="1170"/>
    </location>
</feature>
<feature type="disulfide bond" evidence="12">
    <location>
        <begin position="974"/>
        <end position="984"/>
    </location>
</feature>
<keyword evidence="7" id="KW-0732">Signal</keyword>
<evidence type="ECO:0000256" key="4">
    <source>
        <dbReference type="ARBA" id="ARBA00022448"/>
    </source>
</evidence>
<dbReference type="InterPro" id="IPR016024">
    <property type="entry name" value="ARM-type_fold"/>
</dbReference>
<dbReference type="PANTHER" id="PTHR10997:SF18">
    <property type="entry name" value="D-IMPORTIN 7_RANBP7"/>
    <property type="match status" value="1"/>
</dbReference>
<comment type="similarity">
    <text evidence="3">Belongs to the importin beta family.</text>
</comment>
<evidence type="ECO:0000256" key="6">
    <source>
        <dbReference type="ARBA" id="ARBA00022536"/>
    </source>
</evidence>
<dbReference type="GO" id="GO:0031267">
    <property type="term" value="F:small GTPase binding"/>
    <property type="evidence" value="ECO:0007669"/>
    <property type="project" value="InterPro"/>
</dbReference>
<comment type="subcellular location">
    <subcellularLocation>
        <location evidence="2">Cytoplasm</location>
    </subcellularLocation>
    <subcellularLocation>
        <location evidence="1">Nucleus</location>
    </subcellularLocation>
</comment>
<evidence type="ECO:0008006" key="18">
    <source>
        <dbReference type="Google" id="ProtNLM"/>
    </source>
</evidence>
<dbReference type="Gene3D" id="1.25.10.10">
    <property type="entry name" value="Leucine-rich Repeat Variant"/>
    <property type="match status" value="1"/>
</dbReference>
<dbReference type="FunFam" id="1.25.10.10:FF:000053">
    <property type="entry name" value="Importin 7"/>
    <property type="match status" value="1"/>
</dbReference>
<feature type="disulfide bond" evidence="12">
    <location>
        <begin position="1054"/>
        <end position="1064"/>
    </location>
</feature>
<evidence type="ECO:0000256" key="5">
    <source>
        <dbReference type="ARBA" id="ARBA00022490"/>
    </source>
</evidence>
<feature type="domain" description="EGF-like" evidence="14">
    <location>
        <begin position="1050"/>
        <end position="1087"/>
    </location>
</feature>
<evidence type="ECO:0000256" key="1">
    <source>
        <dbReference type="ARBA" id="ARBA00004123"/>
    </source>
</evidence>
<evidence type="ECO:0000256" key="7">
    <source>
        <dbReference type="ARBA" id="ARBA00022729"/>
    </source>
</evidence>
<dbReference type="InterPro" id="IPR000742">
    <property type="entry name" value="EGF"/>
</dbReference>
<dbReference type="SMART" id="SM00034">
    <property type="entry name" value="CLECT"/>
    <property type="match status" value="1"/>
</dbReference>
<evidence type="ECO:0000256" key="12">
    <source>
        <dbReference type="PROSITE-ProRule" id="PRU00076"/>
    </source>
</evidence>
<evidence type="ECO:0000259" key="15">
    <source>
        <dbReference type="PROSITE" id="PS50041"/>
    </source>
</evidence>
<comment type="caution">
    <text evidence="12">Lacks conserved residue(s) required for the propagation of feature annotation.</text>
</comment>
<sequence length="1346" mass="152087">MDFQNIVEILQATIDHNVRQQAEEKLSEMHKIIGFAPLLLQVVMTDQVAMPVRQAGVIYLKNMISQYWHERHSNVGEPLAFNIHEQDRTLIRNNLVEAIIQAPDLVRVQLGTCMSHILKHDYPGRWHDVIQKLNSYVTSDQPNTWLGALLSIYQLVKNYEYKKPEERAPLNAAMTVFLPVLHQRLMQLLPDQSEASVLIQKQILKIFYALIQYFLQQDLVTRPIFQQWMEALKQIMERPIPEQTLQIDEDERPDLPWWKCKKWAMHILARVFERYGSPGNVTKEYNSFAEWYIKTFSAGILNVLLKVLDGYRRKQYVTPRVLQQTLNYLNTGVSHAICWKVLKPHMVDVIREVVFPLMCYTDEDDLLWNEDPYEYIRMKFDVFEDFVSPVTAAQTLLHSTTSKRKDVLQKTMGFCMQALTDANTDPRQKDGALHMIGTCADILLKKKIYKDQMESMLQNYVFPLFRNELGYMRARACWVLHYFCEVQWKSEENLKSALELVHMCLTQEKEMPVKVEAAIALQMLITHQPKAKEFVEPHVRPVIQELLVIIRETENDDLTTVMQKLICTYTEQCAIIAVEMTQHLADTFAQCIDSEDSGNEDKAITAMGLLNTIETILTVMEDHKEIMIHLEAVVLKVVGLVLRQQVLEFYEEILSLIYSLTCSSVSQNMWQVLYLLYENFKEVAFDYFTEMMPCLHNYITVDTQAFLSSPKHLEIVYNMSKSILTSGEAGEDAECHAAKLLEVSLIQCKGVGNIDQCVPLFVELALERLTREVKTSTDQTLLTIVPPVLIVPLSLHDRKVCVLGLCALMELQTRPEPISSAAQSFLPALLMLFEGLKRAYAHKASLEEGENDDDDDGEDDEDYDGEELASDEDEIDEDGQEYLEALAKRAGELDDEDWDDDAEETPLESYLTPLDEDDCTVDEFVIFKSVMQTLQSREPAWYNALTSHLTADQLKELQEVIVMADQRQAAADECGNTCHSSATCKNTDGSYNCSCNPGFHGNGTYCSDIDECLNSTWNDCHVKATCLNTEGSFNCSCGNGFYGNGTFCQDTDECGNTCHSSATCKNTDGSYNCSCNPGFHGNGTYCSDIDECLNSTWNDCHVKATCLNTEGSFNCSCGNGFYGNGTFCQDTDECADLTHNCHSSATCHNTDGSYNCSCNPGFAGNGTYCSEICASGWRYYEDSCYLLSTSLQEAYSRQGHESITWEQARVTCQALQGDLARAPTAAEQEWIAKQATVDLDLWVGANNMQVWIDGTNMTEKTLGCWADPDGLAIPSLQDHDIIGDHSAVDKCYQAAQRNAYRVFGLQDGGLCSSSDVAHLTYQTYGRSADCGLDGRAGSERSTSIKT</sequence>
<proteinExistence type="inferred from homology"/>
<dbReference type="GO" id="GO:0006886">
    <property type="term" value="P:intracellular protein transport"/>
    <property type="evidence" value="ECO:0007669"/>
    <property type="project" value="InterPro"/>
</dbReference>
<feature type="compositionally biased region" description="Acidic residues" evidence="13">
    <location>
        <begin position="847"/>
        <end position="877"/>
    </location>
</feature>
<dbReference type="InterPro" id="IPR016186">
    <property type="entry name" value="C-type_lectin-like/link_sf"/>
</dbReference>
<dbReference type="eggNOG" id="KOG1991">
    <property type="taxonomic scope" value="Eukaryota"/>
</dbReference>
<dbReference type="SUPFAM" id="SSF57184">
    <property type="entry name" value="Growth factor receptor domain"/>
    <property type="match status" value="2"/>
</dbReference>
<dbReference type="Pfam" id="PF12947">
    <property type="entry name" value="EGF_3"/>
    <property type="match status" value="5"/>
</dbReference>
<evidence type="ECO:0000256" key="8">
    <source>
        <dbReference type="ARBA" id="ARBA00022737"/>
    </source>
</evidence>
<dbReference type="GO" id="GO:0005509">
    <property type="term" value="F:calcium ion binding"/>
    <property type="evidence" value="ECO:0007669"/>
    <property type="project" value="InterPro"/>
</dbReference>
<keyword evidence="9" id="KW-0653">Protein transport</keyword>
<evidence type="ECO:0000259" key="14">
    <source>
        <dbReference type="PROSITE" id="PS50026"/>
    </source>
</evidence>
<feature type="domain" description="Importin N-terminal" evidence="16">
    <location>
        <begin position="22"/>
        <end position="101"/>
    </location>
</feature>
<dbReference type="PROSITE" id="PS01187">
    <property type="entry name" value="EGF_CA"/>
    <property type="match status" value="1"/>
</dbReference>
<dbReference type="Gene3D" id="3.10.100.10">
    <property type="entry name" value="Mannose-Binding Protein A, subunit A"/>
    <property type="match status" value="1"/>
</dbReference>
<evidence type="ECO:0000256" key="10">
    <source>
        <dbReference type="ARBA" id="ARBA00023157"/>
    </source>
</evidence>
<evidence type="ECO:0000256" key="9">
    <source>
        <dbReference type="ARBA" id="ARBA00022927"/>
    </source>
</evidence>
<dbReference type="SMR" id="C3Y5D8"/>
<evidence type="ECO:0000256" key="2">
    <source>
        <dbReference type="ARBA" id="ARBA00004496"/>
    </source>
</evidence>
<dbReference type="InterPro" id="IPR001494">
    <property type="entry name" value="Importin-beta_N"/>
</dbReference>
<dbReference type="SMART" id="SM00179">
    <property type="entry name" value="EGF_CA"/>
    <property type="match status" value="5"/>
</dbReference>
<dbReference type="Gene3D" id="2.10.25.10">
    <property type="entry name" value="Laminin"/>
    <property type="match status" value="5"/>
</dbReference>
<dbReference type="Pfam" id="PF03810">
    <property type="entry name" value="IBN_N"/>
    <property type="match status" value="1"/>
</dbReference>
<feature type="domain" description="EGF-like" evidence="14">
    <location>
        <begin position="970"/>
        <end position="1007"/>
    </location>
</feature>
<evidence type="ECO:0000256" key="3">
    <source>
        <dbReference type="ARBA" id="ARBA00007991"/>
    </source>
</evidence>
<dbReference type="FunFam" id="2.10.25.10:FF:000653">
    <property type="entry name" value="Putative Fibrillin-1"/>
    <property type="match status" value="2"/>
</dbReference>
<dbReference type="InterPro" id="IPR018097">
    <property type="entry name" value="EGF_Ca-bd_CS"/>
</dbReference>
<gene>
    <name evidence="17" type="ORF">BRAFLDRAFT_125867</name>
</gene>
<evidence type="ECO:0000313" key="17">
    <source>
        <dbReference type="EMBL" id="EEN64185.1"/>
    </source>
</evidence>
<dbReference type="InterPro" id="IPR000152">
    <property type="entry name" value="EGF-type_Asp/Asn_hydroxyl_site"/>
</dbReference>
<dbReference type="InterPro" id="IPR001881">
    <property type="entry name" value="EGF-like_Ca-bd_dom"/>
</dbReference>
<keyword evidence="11" id="KW-0539">Nucleus</keyword>
<keyword evidence="8" id="KW-0677">Repeat</keyword>
<dbReference type="PROSITE" id="PS50026">
    <property type="entry name" value="EGF_3"/>
    <property type="match status" value="5"/>
</dbReference>
<dbReference type="PROSITE" id="PS01186">
    <property type="entry name" value="EGF_2"/>
    <property type="match status" value="5"/>
</dbReference>
<keyword evidence="4" id="KW-0813">Transport</keyword>
<dbReference type="SUPFAM" id="SSF48371">
    <property type="entry name" value="ARM repeat"/>
    <property type="match status" value="1"/>
</dbReference>
<dbReference type="SMART" id="SM00913">
    <property type="entry name" value="IBN_N"/>
    <property type="match status" value="1"/>
</dbReference>
<keyword evidence="6 12" id="KW-0245">EGF-like domain</keyword>
<dbReference type="InterPro" id="IPR011989">
    <property type="entry name" value="ARM-like"/>
</dbReference>
<evidence type="ECO:0000256" key="11">
    <source>
        <dbReference type="ARBA" id="ARBA00023242"/>
    </source>
</evidence>
<feature type="domain" description="EGF-like" evidence="14">
    <location>
        <begin position="1088"/>
        <end position="1129"/>
    </location>
</feature>
<evidence type="ECO:0000256" key="13">
    <source>
        <dbReference type="SAM" id="MobiDB-lite"/>
    </source>
</evidence>
<dbReference type="FunFam" id="2.10.25.10:FF:000038">
    <property type="entry name" value="Fibrillin 2"/>
    <property type="match status" value="1"/>
</dbReference>
<dbReference type="PROSITE" id="PS50166">
    <property type="entry name" value="IMPORTIN_B_NT"/>
    <property type="match status" value="1"/>
</dbReference>
<keyword evidence="5" id="KW-0963">Cytoplasm</keyword>
<feature type="region of interest" description="Disordered" evidence="13">
    <location>
        <begin position="844"/>
        <end position="877"/>
    </location>
</feature>
<protein>
    <recommendedName>
        <fullName evidence="18">Importin N-terminal domain-containing protein</fullName>
    </recommendedName>
</protein>
<dbReference type="PANTHER" id="PTHR10997">
    <property type="entry name" value="IMPORTIN-7, 8, 11"/>
    <property type="match status" value="1"/>
</dbReference>
<dbReference type="CDD" id="cd00054">
    <property type="entry name" value="EGF_CA"/>
    <property type="match status" value="5"/>
</dbReference>
<dbReference type="InterPro" id="IPR024731">
    <property type="entry name" value="NELL2-like_EGF"/>
</dbReference>
<dbReference type="InParanoid" id="C3Y5D8"/>
<feature type="domain" description="C-type lectin" evidence="15">
    <location>
        <begin position="1180"/>
        <end position="1270"/>
    </location>
</feature>
<dbReference type="PROSITE" id="PS50041">
    <property type="entry name" value="C_TYPE_LECTIN_2"/>
    <property type="match status" value="1"/>
</dbReference>
<keyword evidence="10 12" id="KW-1015">Disulfide bond</keyword>
<dbReference type="FunFam" id="2.10.25.10:FF:000945">
    <property type="entry name" value="Signal peptide, CUB domain, EGF-like 2"/>
    <property type="match status" value="1"/>
</dbReference>
<dbReference type="SUPFAM" id="SSF56436">
    <property type="entry name" value="C-type lectin-like"/>
    <property type="match status" value="1"/>
</dbReference>
<dbReference type="eggNOG" id="KOG4475">
    <property type="taxonomic scope" value="Eukaryota"/>
</dbReference>
<feature type="domain" description="EGF-like" evidence="14">
    <location>
        <begin position="1008"/>
        <end position="1049"/>
    </location>
</feature>
<dbReference type="PROSITE" id="PS00010">
    <property type="entry name" value="ASX_HYDROXYL"/>
    <property type="match status" value="5"/>
</dbReference>
<accession>C3Y5D8</accession>
<evidence type="ECO:0000259" key="16">
    <source>
        <dbReference type="PROSITE" id="PS50166"/>
    </source>
</evidence>
<dbReference type="STRING" id="7739.C3Y5D8"/>
<dbReference type="GO" id="GO:0005737">
    <property type="term" value="C:cytoplasm"/>
    <property type="evidence" value="ECO:0007669"/>
    <property type="project" value="UniProtKB-SubCell"/>
</dbReference>
<dbReference type="InterPro" id="IPR009030">
    <property type="entry name" value="Growth_fac_rcpt_cys_sf"/>
</dbReference>